<dbReference type="PANTHER" id="PTHR35400:SF3">
    <property type="entry name" value="SLL1072 PROTEIN"/>
    <property type="match status" value="1"/>
</dbReference>
<feature type="domain" description="Putative restriction endonuclease" evidence="1">
    <location>
        <begin position="12"/>
        <end position="183"/>
    </location>
</feature>
<keyword evidence="2" id="KW-0378">Hydrolase</keyword>
<organism evidence="2 3">
    <name type="scientific">Streptomyces evansiae</name>
    <dbReference type="NCBI Taxonomy" id="3075535"/>
    <lineage>
        <taxon>Bacteria</taxon>
        <taxon>Bacillati</taxon>
        <taxon>Actinomycetota</taxon>
        <taxon>Actinomycetes</taxon>
        <taxon>Kitasatosporales</taxon>
        <taxon>Streptomycetaceae</taxon>
        <taxon>Streptomyces</taxon>
    </lineage>
</organism>
<dbReference type="InterPro" id="IPR011335">
    <property type="entry name" value="Restrct_endonuc-II-like"/>
</dbReference>
<dbReference type="Proteomes" id="UP001183610">
    <property type="component" value="Unassembled WGS sequence"/>
</dbReference>
<keyword evidence="3" id="KW-1185">Reference proteome</keyword>
<dbReference type="RefSeq" id="WP_009067425.1">
    <property type="nucleotide sequence ID" value="NZ_JAVRET010000042.1"/>
</dbReference>
<dbReference type="Gene3D" id="3.90.1570.10">
    <property type="entry name" value="tt1808, chain A"/>
    <property type="match status" value="1"/>
</dbReference>
<accession>A0ABU2R2U7</accession>
<dbReference type="InterPro" id="IPR012296">
    <property type="entry name" value="Nuclease_put_TT1808"/>
</dbReference>
<dbReference type="InterPro" id="IPR008538">
    <property type="entry name" value="Uma2"/>
</dbReference>
<proteinExistence type="predicted"/>
<reference evidence="3" key="1">
    <citation type="submission" date="2023-07" db="EMBL/GenBank/DDBJ databases">
        <title>30 novel species of actinomycetes from the DSMZ collection.</title>
        <authorList>
            <person name="Nouioui I."/>
        </authorList>
    </citation>
    <scope>NUCLEOTIDE SEQUENCE [LARGE SCALE GENOMIC DNA]</scope>
    <source>
        <strain evidence="3">DSM 41979</strain>
    </source>
</reference>
<sequence length="192" mass="21021">MDTSASPLSQEDFEEIARAAARTNDSVRLEFLDGKIREKAVPDGVHQRIYAWLLGLCMQANQGWMLYPDHGMRVEAYRKGNARPDGVLLPVDAVIGDGEWARPDGALMVVEITSRDADTNQRDRIDKPAAYAAAGIPVYLLVDRGNQSVKVHSEPEGGRYGKVNEVAFGKSVSLPEPVGFDLDTAPLLDWVG</sequence>
<evidence type="ECO:0000259" key="1">
    <source>
        <dbReference type="Pfam" id="PF05685"/>
    </source>
</evidence>
<dbReference type="SUPFAM" id="SSF52980">
    <property type="entry name" value="Restriction endonuclease-like"/>
    <property type="match status" value="1"/>
</dbReference>
<gene>
    <name evidence="2" type="ORF">RM698_18485</name>
</gene>
<dbReference type="PANTHER" id="PTHR35400">
    <property type="entry name" value="SLR1083 PROTEIN"/>
    <property type="match status" value="1"/>
</dbReference>
<evidence type="ECO:0000313" key="2">
    <source>
        <dbReference type="EMBL" id="MDT0411028.1"/>
    </source>
</evidence>
<dbReference type="Pfam" id="PF05685">
    <property type="entry name" value="Uma2"/>
    <property type="match status" value="1"/>
</dbReference>
<comment type="caution">
    <text evidence="2">The sequence shown here is derived from an EMBL/GenBank/DDBJ whole genome shotgun (WGS) entry which is preliminary data.</text>
</comment>
<keyword evidence="2" id="KW-0255">Endonuclease</keyword>
<protein>
    <submittedName>
        <fullName evidence="2">Uma2 family endonuclease</fullName>
    </submittedName>
</protein>
<evidence type="ECO:0000313" key="3">
    <source>
        <dbReference type="Proteomes" id="UP001183610"/>
    </source>
</evidence>
<dbReference type="CDD" id="cd06260">
    <property type="entry name" value="DUF820-like"/>
    <property type="match status" value="1"/>
</dbReference>
<dbReference type="EMBL" id="JAVRET010000042">
    <property type="protein sequence ID" value="MDT0411028.1"/>
    <property type="molecule type" value="Genomic_DNA"/>
</dbReference>
<keyword evidence="2" id="KW-0540">Nuclease</keyword>
<dbReference type="GO" id="GO:0004519">
    <property type="term" value="F:endonuclease activity"/>
    <property type="evidence" value="ECO:0007669"/>
    <property type="project" value="UniProtKB-KW"/>
</dbReference>
<name>A0ABU2R2U7_9ACTN</name>